<protein>
    <recommendedName>
        <fullName evidence="7 8">Small ribosomal subunit protein uS3</fullName>
    </recommendedName>
</protein>
<keyword evidence="2 8" id="KW-0699">rRNA-binding</keyword>
<comment type="function">
    <text evidence="6 8">Binds the lower part of the 30S subunit head. Binds mRNA in the 70S ribosome, positioning it for translation.</text>
</comment>
<dbReference type="Pfam" id="PF07650">
    <property type="entry name" value="KH_2"/>
    <property type="match status" value="1"/>
</dbReference>
<dbReference type="InterPro" id="IPR004087">
    <property type="entry name" value="KH_dom"/>
</dbReference>
<sequence>MGQKVNPVGFRLGVIKGWDSNWYGGKDFAEKLVEDEKIRKYINARIQKGGISRIVIERTLKRITITINTARPGVVIGKGGQEVDKIKDELKQITSKDVQINIFEIKRPELDAKLVGESIAQQLAARISFRRAMKMSIQAAMRVGAEGIKIQCGGRLGGAEIARSEQYKEGRTPLHTLRADIDYALSEAQTVYGKIGIKVWVMRGEVFGKPDLSPNQQLTNPGGDAGGRRDDRGPRGERREGDRGPRRDGGAGGAGGRGGNDRGGNAGGGAPRGDNAGPRRNGPATGGGAAGGAARGPRR</sequence>
<evidence type="ECO:0000256" key="8">
    <source>
        <dbReference type="HAMAP-Rule" id="MF_01309"/>
    </source>
</evidence>
<comment type="caution">
    <text evidence="12">The sequence shown here is derived from an EMBL/GenBank/DDBJ whole genome shotgun (WGS) entry which is preliminary data.</text>
</comment>
<dbReference type="SUPFAM" id="SSF54814">
    <property type="entry name" value="Prokaryotic type KH domain (KH-domain type II)"/>
    <property type="match status" value="1"/>
</dbReference>
<dbReference type="SMART" id="SM00322">
    <property type="entry name" value="KH"/>
    <property type="match status" value="1"/>
</dbReference>
<comment type="subunit">
    <text evidence="8">Part of the 30S ribosomal subunit. Forms a tight complex with proteins S10 and S14.</text>
</comment>
<dbReference type="InterPro" id="IPR004044">
    <property type="entry name" value="KH_dom_type_2"/>
</dbReference>
<comment type="similarity">
    <text evidence="1 8 9">Belongs to the universal ribosomal protein uS3 family.</text>
</comment>
<keyword evidence="5 8" id="KW-0687">Ribonucleoprotein</keyword>
<dbReference type="PROSITE" id="PS50823">
    <property type="entry name" value="KH_TYPE_2"/>
    <property type="match status" value="1"/>
</dbReference>
<feature type="compositionally biased region" description="Gly residues" evidence="10">
    <location>
        <begin position="284"/>
        <end position="299"/>
    </location>
</feature>
<evidence type="ECO:0000256" key="1">
    <source>
        <dbReference type="ARBA" id="ARBA00010761"/>
    </source>
</evidence>
<evidence type="ECO:0000313" key="12">
    <source>
        <dbReference type="EMBL" id="GAA3973277.1"/>
    </source>
</evidence>
<evidence type="ECO:0000256" key="4">
    <source>
        <dbReference type="ARBA" id="ARBA00022980"/>
    </source>
</evidence>
<dbReference type="InterPro" id="IPR018280">
    <property type="entry name" value="Ribosomal_uS3_CS"/>
</dbReference>
<reference evidence="13" key="1">
    <citation type="journal article" date="2019" name="Int. J. Syst. Evol. Microbiol.">
        <title>The Global Catalogue of Microorganisms (GCM) 10K type strain sequencing project: providing services to taxonomists for standard genome sequencing and annotation.</title>
        <authorList>
            <consortium name="The Broad Institute Genomics Platform"/>
            <consortium name="The Broad Institute Genome Sequencing Center for Infectious Disease"/>
            <person name="Wu L."/>
            <person name="Ma J."/>
        </authorList>
    </citation>
    <scope>NUCLEOTIDE SEQUENCE [LARGE SCALE GENOMIC DNA]</scope>
    <source>
        <strain evidence="13">JCM 17217</strain>
    </source>
</reference>
<organism evidence="12 13">
    <name type="scientific">Hymenobacter antarcticus</name>
    <dbReference type="NCBI Taxonomy" id="486270"/>
    <lineage>
        <taxon>Bacteria</taxon>
        <taxon>Pseudomonadati</taxon>
        <taxon>Bacteroidota</taxon>
        <taxon>Cytophagia</taxon>
        <taxon>Cytophagales</taxon>
        <taxon>Hymenobacteraceae</taxon>
        <taxon>Hymenobacter</taxon>
    </lineage>
</organism>
<dbReference type="InterPro" id="IPR015946">
    <property type="entry name" value="KH_dom-like_a/b"/>
</dbReference>
<evidence type="ECO:0000256" key="2">
    <source>
        <dbReference type="ARBA" id="ARBA00022730"/>
    </source>
</evidence>
<dbReference type="CDD" id="cd02412">
    <property type="entry name" value="KH-II_30S_S3"/>
    <property type="match status" value="1"/>
</dbReference>
<gene>
    <name evidence="8" type="primary">rpsC</name>
    <name evidence="12" type="ORF">GCM10022407_18840</name>
</gene>
<keyword evidence="13" id="KW-1185">Reference proteome</keyword>
<dbReference type="PROSITE" id="PS00548">
    <property type="entry name" value="RIBOSOMAL_S3"/>
    <property type="match status" value="1"/>
</dbReference>
<feature type="region of interest" description="Disordered" evidence="10">
    <location>
        <begin position="208"/>
        <end position="299"/>
    </location>
</feature>
<evidence type="ECO:0000259" key="11">
    <source>
        <dbReference type="PROSITE" id="PS50823"/>
    </source>
</evidence>
<keyword evidence="4 8" id="KW-0689">Ribosomal protein</keyword>
<dbReference type="Gene3D" id="3.30.300.20">
    <property type="match status" value="1"/>
</dbReference>
<dbReference type="HAMAP" id="MF_01309_B">
    <property type="entry name" value="Ribosomal_uS3_B"/>
    <property type="match status" value="1"/>
</dbReference>
<dbReference type="InterPro" id="IPR005704">
    <property type="entry name" value="Ribosomal_uS3_bac-typ"/>
</dbReference>
<evidence type="ECO:0000313" key="13">
    <source>
        <dbReference type="Proteomes" id="UP001501556"/>
    </source>
</evidence>
<dbReference type="NCBIfam" id="TIGR01009">
    <property type="entry name" value="rpsC_bact"/>
    <property type="match status" value="1"/>
</dbReference>
<evidence type="ECO:0000256" key="10">
    <source>
        <dbReference type="SAM" id="MobiDB-lite"/>
    </source>
</evidence>
<dbReference type="Proteomes" id="UP001501556">
    <property type="component" value="Unassembled WGS sequence"/>
</dbReference>
<evidence type="ECO:0000256" key="5">
    <source>
        <dbReference type="ARBA" id="ARBA00023274"/>
    </source>
</evidence>
<feature type="compositionally biased region" description="Gly residues" evidence="10">
    <location>
        <begin position="250"/>
        <end position="271"/>
    </location>
</feature>
<evidence type="ECO:0000256" key="7">
    <source>
        <dbReference type="ARBA" id="ARBA00035257"/>
    </source>
</evidence>
<evidence type="ECO:0000256" key="3">
    <source>
        <dbReference type="ARBA" id="ARBA00022884"/>
    </source>
</evidence>
<dbReference type="EMBL" id="BAABDI010000011">
    <property type="protein sequence ID" value="GAA3973277.1"/>
    <property type="molecule type" value="Genomic_DNA"/>
</dbReference>
<keyword evidence="3 8" id="KW-0694">RNA-binding</keyword>
<dbReference type="InterPro" id="IPR036419">
    <property type="entry name" value="Ribosomal_S3_C_sf"/>
</dbReference>
<evidence type="ECO:0000256" key="9">
    <source>
        <dbReference type="RuleBase" id="RU003624"/>
    </source>
</evidence>
<feature type="domain" description="KH type-2" evidence="11">
    <location>
        <begin position="38"/>
        <end position="106"/>
    </location>
</feature>
<feature type="compositionally biased region" description="Low complexity" evidence="10">
    <location>
        <begin position="272"/>
        <end position="283"/>
    </location>
</feature>
<dbReference type="PANTHER" id="PTHR11760">
    <property type="entry name" value="30S/40S RIBOSOMAL PROTEIN S3"/>
    <property type="match status" value="1"/>
</dbReference>
<dbReference type="Pfam" id="PF00189">
    <property type="entry name" value="Ribosomal_S3_C"/>
    <property type="match status" value="1"/>
</dbReference>
<evidence type="ECO:0000256" key="6">
    <source>
        <dbReference type="ARBA" id="ARBA00024998"/>
    </source>
</evidence>
<dbReference type="RefSeq" id="WP_345123494.1">
    <property type="nucleotide sequence ID" value="NZ_BAABDI010000011.1"/>
</dbReference>
<dbReference type="InterPro" id="IPR057258">
    <property type="entry name" value="Ribosomal_uS3"/>
</dbReference>
<dbReference type="SUPFAM" id="SSF54821">
    <property type="entry name" value="Ribosomal protein S3 C-terminal domain"/>
    <property type="match status" value="1"/>
</dbReference>
<feature type="compositionally biased region" description="Basic and acidic residues" evidence="10">
    <location>
        <begin position="226"/>
        <end position="249"/>
    </location>
</feature>
<accession>A0ABP7PYC6</accession>
<dbReference type="InterPro" id="IPR009019">
    <property type="entry name" value="KH_sf_prok-type"/>
</dbReference>
<dbReference type="PROSITE" id="PS50084">
    <property type="entry name" value="KH_TYPE_1"/>
    <property type="match status" value="1"/>
</dbReference>
<dbReference type="InterPro" id="IPR001351">
    <property type="entry name" value="Ribosomal_uS3_C"/>
</dbReference>
<dbReference type="Gene3D" id="3.30.1140.32">
    <property type="entry name" value="Ribosomal protein S3, C-terminal domain"/>
    <property type="match status" value="1"/>
</dbReference>
<name>A0ABP7PYC6_9BACT</name>
<proteinExistence type="inferred from homology"/>
<dbReference type="PANTHER" id="PTHR11760:SF19">
    <property type="entry name" value="SMALL RIBOSOMAL SUBUNIT PROTEIN US3C"/>
    <property type="match status" value="1"/>
</dbReference>